<accession>A0A9P6NJ77</accession>
<name>A0A9P6NJ77_9BASI</name>
<dbReference type="GO" id="GO:0005634">
    <property type="term" value="C:nucleus"/>
    <property type="evidence" value="ECO:0007669"/>
    <property type="project" value="UniProtKB-SubCell"/>
</dbReference>
<evidence type="ECO:0000256" key="6">
    <source>
        <dbReference type="ARBA" id="ARBA00023242"/>
    </source>
</evidence>
<dbReference type="SUPFAM" id="SSF46785">
    <property type="entry name" value="Winged helix' DNA-binding domain"/>
    <property type="match status" value="1"/>
</dbReference>
<dbReference type="PANTHER" id="PTHR10015">
    <property type="entry name" value="HEAT SHOCK TRANSCRIPTION FACTOR"/>
    <property type="match status" value="1"/>
</dbReference>
<keyword evidence="3" id="KW-0805">Transcription regulation</keyword>
<organism evidence="11 12">
    <name type="scientific">Cronartium quercuum f. sp. fusiforme G11</name>
    <dbReference type="NCBI Taxonomy" id="708437"/>
    <lineage>
        <taxon>Eukaryota</taxon>
        <taxon>Fungi</taxon>
        <taxon>Dikarya</taxon>
        <taxon>Basidiomycota</taxon>
        <taxon>Pucciniomycotina</taxon>
        <taxon>Pucciniomycetes</taxon>
        <taxon>Pucciniales</taxon>
        <taxon>Coleosporiaceae</taxon>
        <taxon>Cronartium</taxon>
    </lineage>
</organism>
<feature type="compositionally biased region" description="Low complexity" evidence="9">
    <location>
        <begin position="1"/>
        <end position="11"/>
    </location>
</feature>
<dbReference type="EMBL" id="MU167253">
    <property type="protein sequence ID" value="KAG0146983.1"/>
    <property type="molecule type" value="Genomic_DNA"/>
</dbReference>
<keyword evidence="6" id="KW-0539">Nucleus</keyword>
<dbReference type="SMART" id="SM00415">
    <property type="entry name" value="HSF"/>
    <property type="match status" value="1"/>
</dbReference>
<keyword evidence="4" id="KW-0238">DNA-binding</keyword>
<feature type="compositionally biased region" description="Low complexity" evidence="9">
    <location>
        <begin position="419"/>
        <end position="432"/>
    </location>
</feature>
<evidence type="ECO:0000259" key="10">
    <source>
        <dbReference type="SMART" id="SM00415"/>
    </source>
</evidence>
<evidence type="ECO:0000313" key="11">
    <source>
        <dbReference type="EMBL" id="KAG0146983.1"/>
    </source>
</evidence>
<evidence type="ECO:0000256" key="8">
    <source>
        <dbReference type="RuleBase" id="RU004020"/>
    </source>
</evidence>
<dbReference type="Proteomes" id="UP000886653">
    <property type="component" value="Unassembled WGS sequence"/>
</dbReference>
<dbReference type="PANTHER" id="PTHR10015:SF427">
    <property type="entry name" value="HEAT SHOCK FACTOR PROTEIN"/>
    <property type="match status" value="1"/>
</dbReference>
<comment type="similarity">
    <text evidence="2 8">Belongs to the HSF family.</text>
</comment>
<feature type="domain" description="HSF-type DNA-binding" evidence="10">
    <location>
        <begin position="48"/>
        <end position="155"/>
    </location>
</feature>
<gene>
    <name evidence="11" type="ORF">CROQUDRAFT_656621</name>
</gene>
<sequence>MSIHHPSISPGPSAPTPPPPALALAKRPQLGPLTATQDKALPKNAPRNIPAFLTKLYTMVNDPATDHLIRWTEPSGDSFFVVSSERFGRELLPKYFKHSNFGSFVRQLNMYGFHKVPHLNQGVLQGEVPETEMLEFTNPHFQRGQPDMLCLIQRKKTAPEANSSAAQPESAEASTPHHPSSHSSLDFASVLTDIAAIRKHQALLSADLKNLQSSNAHLWQEAIASRDRNKRCQETISKILGFLAQVFGGRVLSGHSPSSRPTPAPQCSPSDLDTDVRLNEDDEDDADMIVGEGPMAEGVGQDPKLDSTQDAGELRYQSTSTSTATSAPLYHLPRLPRLMLEDVQRGEPTGSEASTSEMANTRHHDPTRPHYSLRPHTNFDPRTARQVDDRSRRTASPKTLRDKDFSNLFAKSFTTLAPSPRKTSTSSTSRFRSIADSPPETVIDPNLIGGDRPPAPAPDSPPATDAYSPDNVLQALFNENNSNPTFGSSEGIFSSLNWAELLSNNEASLLETGSSQPSSMFPPPSSPLRITDGMPPASLAGQADAIGAIDEKVESLEAAIDRLVGSLPNTVVDNHQFELANTEPLPDTNTDQPAPRQPDENAFDPDAFIKYFLTSSDKPGLSIPSPTTTPSVAQTPKATPPALFEPLPPGSAISEPTLAPTIPLDQPTSTSLMESTLSSLSQPTSVSLPQPTSMAVNSLTAPELDFDRILDEWTCPDPTSNTVSTPDLTVTEPFVFDFDDVEQLKRIMAKKAGGGGGTGEKRLGVEDERQAKSKKLRL</sequence>
<dbReference type="FunFam" id="1.10.10.10:FF:000027">
    <property type="entry name" value="Heat shock transcription factor 1"/>
    <property type="match status" value="1"/>
</dbReference>
<feature type="compositionally biased region" description="Basic and acidic residues" evidence="9">
    <location>
        <begin position="377"/>
        <end position="392"/>
    </location>
</feature>
<evidence type="ECO:0000256" key="4">
    <source>
        <dbReference type="ARBA" id="ARBA00023125"/>
    </source>
</evidence>
<dbReference type="InterPro" id="IPR036388">
    <property type="entry name" value="WH-like_DNA-bd_sf"/>
</dbReference>
<dbReference type="Gene3D" id="1.10.10.10">
    <property type="entry name" value="Winged helix-like DNA-binding domain superfamily/Winged helix DNA-binding domain"/>
    <property type="match status" value="1"/>
</dbReference>
<comment type="caution">
    <text evidence="11">The sequence shown here is derived from an EMBL/GenBank/DDBJ whole genome shotgun (WGS) entry which is preliminary data.</text>
</comment>
<evidence type="ECO:0000256" key="3">
    <source>
        <dbReference type="ARBA" id="ARBA00023015"/>
    </source>
</evidence>
<evidence type="ECO:0000256" key="2">
    <source>
        <dbReference type="ARBA" id="ARBA00006403"/>
    </source>
</evidence>
<reference evidence="11" key="1">
    <citation type="submission" date="2013-11" db="EMBL/GenBank/DDBJ databases">
        <title>Genome sequence of the fusiform rust pathogen reveals effectors for host alternation and coevolution with pine.</title>
        <authorList>
            <consortium name="DOE Joint Genome Institute"/>
            <person name="Smith K."/>
            <person name="Pendleton A."/>
            <person name="Kubisiak T."/>
            <person name="Anderson C."/>
            <person name="Salamov A."/>
            <person name="Aerts A."/>
            <person name="Riley R."/>
            <person name="Clum A."/>
            <person name="Lindquist E."/>
            <person name="Ence D."/>
            <person name="Campbell M."/>
            <person name="Kronenberg Z."/>
            <person name="Feau N."/>
            <person name="Dhillon B."/>
            <person name="Hamelin R."/>
            <person name="Burleigh J."/>
            <person name="Smith J."/>
            <person name="Yandell M."/>
            <person name="Nelson C."/>
            <person name="Grigoriev I."/>
            <person name="Davis J."/>
        </authorList>
    </citation>
    <scope>NUCLEOTIDE SEQUENCE</scope>
    <source>
        <strain evidence="11">G11</strain>
    </source>
</reference>
<feature type="region of interest" description="Disordered" evidence="9">
    <location>
        <begin position="1"/>
        <end position="24"/>
    </location>
</feature>
<evidence type="ECO:0000256" key="1">
    <source>
        <dbReference type="ARBA" id="ARBA00004123"/>
    </source>
</evidence>
<dbReference type="OrthoDB" id="2507504at2759"/>
<feature type="region of interest" description="Disordered" evidence="9">
    <location>
        <begin position="159"/>
        <end position="184"/>
    </location>
</feature>
<dbReference type="GO" id="GO:0043565">
    <property type="term" value="F:sequence-specific DNA binding"/>
    <property type="evidence" value="ECO:0007669"/>
    <property type="project" value="InterPro"/>
</dbReference>
<dbReference type="Pfam" id="PF00447">
    <property type="entry name" value="HSF_DNA-bind"/>
    <property type="match status" value="1"/>
</dbReference>
<comment type="subcellular location">
    <subcellularLocation>
        <location evidence="1">Nucleus</location>
    </subcellularLocation>
</comment>
<feature type="compositionally biased region" description="Low complexity" evidence="9">
    <location>
        <begin position="668"/>
        <end position="681"/>
    </location>
</feature>
<feature type="region of interest" description="Disordered" evidence="9">
    <location>
        <begin position="581"/>
        <end position="603"/>
    </location>
</feature>
<protein>
    <recommendedName>
        <fullName evidence="10">HSF-type DNA-binding domain-containing protein</fullName>
    </recommendedName>
</protein>
<feature type="region of interest" description="Disordered" evidence="9">
    <location>
        <begin position="749"/>
        <end position="778"/>
    </location>
</feature>
<feature type="compositionally biased region" description="Basic and acidic residues" evidence="9">
    <location>
        <begin position="759"/>
        <end position="771"/>
    </location>
</feature>
<feature type="region of interest" description="Disordered" evidence="9">
    <location>
        <begin position="344"/>
        <end position="403"/>
    </location>
</feature>
<keyword evidence="5" id="KW-0804">Transcription</keyword>
<evidence type="ECO:0000256" key="7">
    <source>
        <dbReference type="ARBA" id="ARBA00062171"/>
    </source>
</evidence>
<feature type="compositionally biased region" description="Polar residues" evidence="9">
    <location>
        <begin position="682"/>
        <end position="691"/>
    </location>
</feature>
<keyword evidence="12" id="KW-1185">Reference proteome</keyword>
<dbReference type="GO" id="GO:0003700">
    <property type="term" value="F:DNA-binding transcription factor activity"/>
    <property type="evidence" value="ECO:0007669"/>
    <property type="project" value="InterPro"/>
</dbReference>
<dbReference type="AlphaFoldDB" id="A0A9P6NJ77"/>
<comment type="subunit">
    <text evidence="7">Homotrimer. Homotrimerization increases the affinity of HSF1 to DNA. Interacts with transcriptional coregulator SSA1 on chromatin.</text>
</comment>
<dbReference type="InterPro" id="IPR000232">
    <property type="entry name" value="HSF_DNA-bd"/>
</dbReference>
<evidence type="ECO:0000256" key="5">
    <source>
        <dbReference type="ARBA" id="ARBA00023163"/>
    </source>
</evidence>
<feature type="region of interest" description="Disordered" evidence="9">
    <location>
        <begin position="619"/>
        <end position="691"/>
    </location>
</feature>
<evidence type="ECO:0000313" key="12">
    <source>
        <dbReference type="Proteomes" id="UP000886653"/>
    </source>
</evidence>
<dbReference type="PRINTS" id="PR00056">
    <property type="entry name" value="HSFDOMAIN"/>
</dbReference>
<feature type="compositionally biased region" description="Pro residues" evidence="9">
    <location>
        <begin position="12"/>
        <end position="21"/>
    </location>
</feature>
<evidence type="ECO:0000256" key="9">
    <source>
        <dbReference type="SAM" id="MobiDB-lite"/>
    </source>
</evidence>
<feature type="compositionally biased region" description="Polar residues" evidence="9">
    <location>
        <begin position="624"/>
        <end position="637"/>
    </location>
</feature>
<dbReference type="InterPro" id="IPR036390">
    <property type="entry name" value="WH_DNA-bd_sf"/>
</dbReference>
<proteinExistence type="inferred from homology"/>
<feature type="region of interest" description="Disordered" evidence="9">
    <location>
        <begin position="416"/>
        <end position="468"/>
    </location>
</feature>
<feature type="region of interest" description="Disordered" evidence="9">
    <location>
        <begin position="253"/>
        <end position="326"/>
    </location>
</feature>